<dbReference type="PRINTS" id="PR00926">
    <property type="entry name" value="MITOCARRIER"/>
</dbReference>
<dbReference type="InterPro" id="IPR002067">
    <property type="entry name" value="MCP"/>
</dbReference>
<sequence length="296" mass="32412">MTDNVTPLKDVTFGAISGILSKVVEYPFDTIKVRLQANPETKSTWDVICTAYKNEGIVKGFYQGIKAPMAGACVENATLFFVYGLSSSALRTVFYPERSKSPDMTNPLWISCVSGGASGLAASFFLTPLELVKCKLQVANVKSRAESARLYTATVKHIIQHDGVSGLWNGLSATLLREIGGTAVWFGAYEFMSSFFRAQNESNKLTDLQLIASGAMAGICFHVSFFPADTVKSNIQTLDVLHGGERSVNSFQVAKILLSRPGSIRNFYRGLPITLARAIPSNAIIFYTYELLKRNF</sequence>
<dbReference type="OrthoDB" id="2139348at2759"/>
<dbReference type="InterPro" id="IPR050567">
    <property type="entry name" value="Mitochondrial_Carrier"/>
</dbReference>
<dbReference type="FunCoup" id="G8YLE6">
    <property type="interactions" value="161"/>
</dbReference>
<feature type="repeat" description="Solcar" evidence="12">
    <location>
        <begin position="5"/>
        <end position="89"/>
    </location>
</feature>
<evidence type="ECO:0000256" key="10">
    <source>
        <dbReference type="ARBA" id="ARBA00023128"/>
    </source>
</evidence>
<evidence type="ECO:0000256" key="4">
    <source>
        <dbReference type="ARBA" id="ARBA00021935"/>
    </source>
</evidence>
<dbReference type="PROSITE" id="PS50920">
    <property type="entry name" value="SOLCAR"/>
    <property type="match status" value="3"/>
</dbReference>
<dbReference type="Gene3D" id="1.50.40.10">
    <property type="entry name" value="Mitochondrial carrier domain"/>
    <property type="match status" value="1"/>
</dbReference>
<evidence type="ECO:0000256" key="8">
    <source>
        <dbReference type="ARBA" id="ARBA00022792"/>
    </source>
</evidence>
<dbReference type="GO" id="GO:0000064">
    <property type="term" value="F:L-ornithine transmembrane transporter activity"/>
    <property type="evidence" value="ECO:0007669"/>
    <property type="project" value="TreeGrafter"/>
</dbReference>
<keyword evidence="10" id="KW-0496">Mitochondrion</keyword>
<evidence type="ECO:0000256" key="13">
    <source>
        <dbReference type="RuleBase" id="RU000488"/>
    </source>
</evidence>
<evidence type="ECO:0000256" key="9">
    <source>
        <dbReference type="ARBA" id="ARBA00022989"/>
    </source>
</evidence>
<protein>
    <recommendedName>
        <fullName evidence="4">Mitochondrial thiamine pyrophosphate carrier 1</fullName>
    </recommendedName>
</protein>
<evidence type="ECO:0000313" key="14">
    <source>
        <dbReference type="EMBL" id="CCE88880.1"/>
    </source>
</evidence>
<accession>G8YLE6</accession>
<evidence type="ECO:0000256" key="12">
    <source>
        <dbReference type="PROSITE-ProRule" id="PRU00282"/>
    </source>
</evidence>
<dbReference type="AlphaFoldDB" id="G8YLE6"/>
<keyword evidence="6 12" id="KW-0812">Transmembrane</keyword>
<keyword evidence="8" id="KW-0999">Mitochondrion inner membrane</keyword>
<evidence type="ECO:0000256" key="2">
    <source>
        <dbReference type="ARBA" id="ARBA00004448"/>
    </source>
</evidence>
<dbReference type="GO" id="GO:1990575">
    <property type="term" value="P:mitochondrial L-ornithine transmembrane transport"/>
    <property type="evidence" value="ECO:0007669"/>
    <property type="project" value="TreeGrafter"/>
</dbReference>
<dbReference type="SUPFAM" id="SSF103506">
    <property type="entry name" value="Mitochondrial carrier"/>
    <property type="match status" value="1"/>
</dbReference>
<evidence type="ECO:0000256" key="1">
    <source>
        <dbReference type="ARBA" id="ARBA00002238"/>
    </source>
</evidence>
<keyword evidence="15" id="KW-1185">Reference proteome</keyword>
<keyword evidence="9" id="KW-1133">Transmembrane helix</keyword>
<organism evidence="14 15">
    <name type="scientific">Pichia sorbitophila (strain ATCC MYA-4447 / BCRC 22081 / CBS 7064 / NBRC 10061 / NRRL Y-12695)</name>
    <name type="common">Hybrid yeast</name>
    <dbReference type="NCBI Taxonomy" id="559304"/>
    <lineage>
        <taxon>Eukaryota</taxon>
        <taxon>Fungi</taxon>
        <taxon>Dikarya</taxon>
        <taxon>Ascomycota</taxon>
        <taxon>Saccharomycotina</taxon>
        <taxon>Pichiomycetes</taxon>
        <taxon>Debaryomycetaceae</taxon>
        <taxon>Millerozyma</taxon>
    </lineage>
</organism>
<dbReference type="GO" id="GO:0005743">
    <property type="term" value="C:mitochondrial inner membrane"/>
    <property type="evidence" value="ECO:0007669"/>
    <property type="project" value="UniProtKB-SubCell"/>
</dbReference>
<feature type="repeat" description="Solcar" evidence="12">
    <location>
        <begin position="205"/>
        <end position="295"/>
    </location>
</feature>
<name>G8YLE6_PICSO</name>
<evidence type="ECO:0000256" key="11">
    <source>
        <dbReference type="ARBA" id="ARBA00023136"/>
    </source>
</evidence>
<dbReference type="InterPro" id="IPR023395">
    <property type="entry name" value="MCP_dom_sf"/>
</dbReference>
<gene>
    <name evidence="14" type="primary">Piso0_001670</name>
    <name evidence="14" type="ORF">GNLVRS01_PISO0F11489g</name>
</gene>
<keyword evidence="5 13" id="KW-0813">Transport</keyword>
<evidence type="ECO:0000256" key="7">
    <source>
        <dbReference type="ARBA" id="ARBA00022737"/>
    </source>
</evidence>
<dbReference type="InterPro" id="IPR018108">
    <property type="entry name" value="MCP_transmembrane"/>
</dbReference>
<dbReference type="Proteomes" id="UP000005222">
    <property type="component" value="Chromosome F"/>
</dbReference>
<dbReference type="EMBL" id="FO082054">
    <property type="protein sequence ID" value="CCE88880.1"/>
    <property type="molecule type" value="Genomic_DNA"/>
</dbReference>
<evidence type="ECO:0000256" key="3">
    <source>
        <dbReference type="ARBA" id="ARBA00006375"/>
    </source>
</evidence>
<comment type="function">
    <text evidence="1">Mitochondrial transporter that mediates uptake of thiamine pyrophosphate (ThPP) into mitochondria.</text>
</comment>
<proteinExistence type="inferred from homology"/>
<dbReference type="OMA" id="PIDCFRQ"/>
<comment type="subcellular location">
    <subcellularLocation>
        <location evidence="2">Mitochondrion inner membrane</location>
        <topology evidence="2">Multi-pass membrane protein</topology>
    </subcellularLocation>
</comment>
<dbReference type="PANTHER" id="PTHR45624:SF31">
    <property type="entry name" value="MITOCHONDRIAL ORNITHINE TRANSPORTER 1"/>
    <property type="match status" value="1"/>
</dbReference>
<dbReference type="eggNOG" id="KOG0758">
    <property type="taxonomic scope" value="Eukaryota"/>
</dbReference>
<evidence type="ECO:0000256" key="5">
    <source>
        <dbReference type="ARBA" id="ARBA00022448"/>
    </source>
</evidence>
<dbReference type="STRING" id="559304.G8YLE6"/>
<reference evidence="14 15" key="1">
    <citation type="journal article" date="2012" name="G3 (Bethesda)">
        <title>Pichia sorbitophila, an interspecies yeast hybrid reveals early steps of genome resolution following polyploidization.</title>
        <authorList>
            <person name="Leh Louis V."/>
            <person name="Despons L."/>
            <person name="Friedrich A."/>
            <person name="Martin T."/>
            <person name="Durrens P."/>
            <person name="Casaregola S."/>
            <person name="Neuveglise C."/>
            <person name="Fairhead C."/>
            <person name="Marck C."/>
            <person name="Cruz J.A."/>
            <person name="Straub M.L."/>
            <person name="Kugler V."/>
            <person name="Sacerdot C."/>
            <person name="Uzunov Z."/>
            <person name="Thierry A."/>
            <person name="Weiss S."/>
            <person name="Bleykasten C."/>
            <person name="De Montigny J."/>
            <person name="Jacques N."/>
            <person name="Jung P."/>
            <person name="Lemaire M."/>
            <person name="Mallet S."/>
            <person name="Morel G."/>
            <person name="Richard G.F."/>
            <person name="Sarkar A."/>
            <person name="Savel G."/>
            <person name="Schacherer J."/>
            <person name="Seret M.L."/>
            <person name="Talla E."/>
            <person name="Samson G."/>
            <person name="Jubin C."/>
            <person name="Poulain J."/>
            <person name="Vacherie B."/>
            <person name="Barbe V."/>
            <person name="Pelletier E."/>
            <person name="Sherman D.J."/>
            <person name="Westhof E."/>
            <person name="Weissenbach J."/>
            <person name="Baret P.V."/>
            <person name="Wincker P."/>
            <person name="Gaillardin C."/>
            <person name="Dujon B."/>
            <person name="Souciet J.L."/>
        </authorList>
    </citation>
    <scope>NUCLEOTIDE SEQUENCE [LARGE SCALE GENOMIC DNA]</scope>
    <source>
        <strain evidence="15">ATCC MYA-4447 / BCRC 22081 / CBS 7064 / NBRC 10061 / NRRL Y-12695</strain>
    </source>
</reference>
<keyword evidence="11 12" id="KW-0472">Membrane</keyword>
<evidence type="ECO:0000313" key="15">
    <source>
        <dbReference type="Proteomes" id="UP000005222"/>
    </source>
</evidence>
<dbReference type="PANTHER" id="PTHR45624">
    <property type="entry name" value="MITOCHONDRIAL BASIC AMINO ACIDS TRANSPORTER-RELATED"/>
    <property type="match status" value="1"/>
</dbReference>
<evidence type="ECO:0000256" key="6">
    <source>
        <dbReference type="ARBA" id="ARBA00022692"/>
    </source>
</evidence>
<comment type="similarity">
    <text evidence="3 13">Belongs to the mitochondrial carrier (TC 2.A.29) family.</text>
</comment>
<dbReference type="HOGENOM" id="CLU_015166_16_3_1"/>
<keyword evidence="7" id="KW-0677">Repeat</keyword>
<dbReference type="InParanoid" id="G8YLE6"/>
<dbReference type="Pfam" id="PF00153">
    <property type="entry name" value="Mito_carr"/>
    <property type="match status" value="3"/>
</dbReference>
<feature type="repeat" description="Solcar" evidence="12">
    <location>
        <begin position="106"/>
        <end position="195"/>
    </location>
</feature>